<dbReference type="InterPro" id="IPR001830">
    <property type="entry name" value="Glyco_trans_20"/>
</dbReference>
<proteinExistence type="inferred from homology"/>
<organism evidence="3 4">
    <name type="scientific">Embleya hyalina</name>
    <dbReference type="NCBI Taxonomy" id="516124"/>
    <lineage>
        <taxon>Bacteria</taxon>
        <taxon>Bacillati</taxon>
        <taxon>Actinomycetota</taxon>
        <taxon>Actinomycetes</taxon>
        <taxon>Kitasatosporales</taxon>
        <taxon>Streptomycetaceae</taxon>
        <taxon>Embleya</taxon>
    </lineage>
</organism>
<comment type="similarity">
    <text evidence="1">Belongs to the glycosyltransferase 20 family.</text>
</comment>
<dbReference type="SUPFAM" id="SSF53756">
    <property type="entry name" value="UDP-Glycosyltransferase/glycogen phosphorylase"/>
    <property type="match status" value="1"/>
</dbReference>
<dbReference type="GO" id="GO:0005992">
    <property type="term" value="P:trehalose biosynthetic process"/>
    <property type="evidence" value="ECO:0007669"/>
    <property type="project" value="InterPro"/>
</dbReference>
<evidence type="ECO:0000259" key="2">
    <source>
        <dbReference type="Pfam" id="PF05116"/>
    </source>
</evidence>
<dbReference type="PANTHER" id="PTHR10788:SF106">
    <property type="entry name" value="BCDNA.GH08860"/>
    <property type="match status" value="1"/>
</dbReference>
<dbReference type="InterPro" id="IPR036412">
    <property type="entry name" value="HAD-like_sf"/>
</dbReference>
<dbReference type="Proteomes" id="UP000286931">
    <property type="component" value="Unassembled WGS sequence"/>
</dbReference>
<reference evidence="3 4" key="1">
    <citation type="submission" date="2018-12" db="EMBL/GenBank/DDBJ databases">
        <title>Draft genome sequence of Embleya hyalina NBRC 13850T.</title>
        <authorList>
            <person name="Komaki H."/>
            <person name="Hosoyama A."/>
            <person name="Kimura A."/>
            <person name="Ichikawa N."/>
            <person name="Tamura T."/>
        </authorList>
    </citation>
    <scope>NUCLEOTIDE SEQUENCE [LARGE SCALE GENOMIC DNA]</scope>
    <source>
        <strain evidence="3 4">NBRC 13850</strain>
    </source>
</reference>
<dbReference type="OrthoDB" id="9761633at2"/>
<dbReference type="Gene3D" id="3.90.1070.10">
    <property type="match status" value="1"/>
</dbReference>
<dbReference type="Pfam" id="PF00982">
    <property type="entry name" value="Glyco_transf_20"/>
    <property type="match status" value="1"/>
</dbReference>
<dbReference type="GO" id="GO:0003825">
    <property type="term" value="F:alpha,alpha-trehalose-phosphate synthase (UDP-forming) activity"/>
    <property type="evidence" value="ECO:0007669"/>
    <property type="project" value="TreeGrafter"/>
</dbReference>
<sequence>MRILVTDLDGTLLDGDAEDRLRLKAALARHPEFTVVFATGRGLSSVRGLLRDPLLPPPRWIIADVGASVIDGTDFSPVERLRVRLRAGWPGRDRVRAALRRFPALVYQHDVVQDGRCSYHLAPDDLTGEITETVRALGCTWIHSAGRYFDVLPPGASKGSALKALAEMSDWAADSILVAGDSLNDLSLFRLGTHSVLVANAEPALRAAVSDEPLVHRPDRPGAAGILAALEALGWVSPGPGRSGRRHRLVVGYHRPPACRIDGGRQRSTSPNGILPTLNSAFADGLPGVWVAADVSRDGCRPDGGTRRPGPPLSLVPLGLSAWNGYFHHACKETLWPVLMSEPHLMVDDRDSWAHYRAVNTLFAEHISAQAAPGGTVWLHDYNLWLVPGLLRAARPDLRIGLFHHTPFPPAKIFAALPAASELRASLACLDWAGFHTDTFAEHFRQTLTGPTGPTGPARLPRVGVHPLGIDRLAIEALACGRIPFRRPTLRHLVLSVERLDYAKAPVHKVDAIARLLRQRPDLRERVTFRLVCPPPEPGITAYDSTRRLLERRIADVNGAWQKSGWQPVEYVPCTLSPTEVVDEYLSADVFWVTSLQDGMNLTAKEFVAAQAAVGTRESDRPGILVLSRHAGAAAEFGDAALLTDPRSPENLGTVLARALALAPSERRVRLDLLSRRLGHEQPVDWAQRIIHAIQE</sequence>
<dbReference type="SFLD" id="SFLDG01140">
    <property type="entry name" value="C2.B:_Phosphomannomutase_and_P"/>
    <property type="match status" value="1"/>
</dbReference>
<evidence type="ECO:0000313" key="4">
    <source>
        <dbReference type="Proteomes" id="UP000286931"/>
    </source>
</evidence>
<name>A0A401Z5S4_9ACTN</name>
<dbReference type="RefSeq" id="WP_126643711.1">
    <property type="nucleotide sequence ID" value="NZ_BIFH01000059.1"/>
</dbReference>
<dbReference type="GO" id="GO:0016791">
    <property type="term" value="F:phosphatase activity"/>
    <property type="evidence" value="ECO:0007669"/>
    <property type="project" value="UniProtKB-ARBA"/>
</dbReference>
<dbReference type="InterPro" id="IPR006380">
    <property type="entry name" value="SPP-like_dom"/>
</dbReference>
<dbReference type="SUPFAM" id="SSF56784">
    <property type="entry name" value="HAD-like"/>
    <property type="match status" value="1"/>
</dbReference>
<dbReference type="PANTHER" id="PTHR10788">
    <property type="entry name" value="TREHALOSE-6-PHOSPHATE SYNTHASE"/>
    <property type="match status" value="1"/>
</dbReference>
<accession>A0A401Z5S4</accession>
<evidence type="ECO:0000256" key="1">
    <source>
        <dbReference type="ARBA" id="ARBA00008799"/>
    </source>
</evidence>
<dbReference type="Gene3D" id="3.40.50.1000">
    <property type="entry name" value="HAD superfamily/HAD-like"/>
    <property type="match status" value="1"/>
</dbReference>
<comment type="caution">
    <text evidence="3">The sequence shown here is derived from an EMBL/GenBank/DDBJ whole genome shotgun (WGS) entry which is preliminary data.</text>
</comment>
<dbReference type="InterPro" id="IPR023214">
    <property type="entry name" value="HAD_sf"/>
</dbReference>
<keyword evidence="4" id="KW-1185">Reference proteome</keyword>
<feature type="domain" description="Sucrose phosphatase-like" evidence="2">
    <location>
        <begin position="2"/>
        <end position="231"/>
    </location>
</feature>
<gene>
    <name evidence="3" type="primary">otsA</name>
    <name evidence="3" type="ORF">EHYA_09981</name>
</gene>
<dbReference type="EMBL" id="BIFH01000059">
    <property type="protein sequence ID" value="GCE02204.1"/>
    <property type="molecule type" value="Genomic_DNA"/>
</dbReference>
<protein>
    <submittedName>
        <fullName evidence="3">Trehalose-6-phosphate synthase</fullName>
    </submittedName>
</protein>
<evidence type="ECO:0000313" key="3">
    <source>
        <dbReference type="EMBL" id="GCE02204.1"/>
    </source>
</evidence>
<dbReference type="NCBIfam" id="TIGR01484">
    <property type="entry name" value="HAD-SF-IIB"/>
    <property type="match status" value="1"/>
</dbReference>
<dbReference type="Pfam" id="PF05116">
    <property type="entry name" value="S6PP"/>
    <property type="match status" value="1"/>
</dbReference>
<dbReference type="AlphaFoldDB" id="A0A401Z5S4"/>
<dbReference type="Gene3D" id="3.40.50.2000">
    <property type="entry name" value="Glycogen Phosphorylase B"/>
    <property type="match status" value="2"/>
</dbReference>
<dbReference type="SFLD" id="SFLDG01141">
    <property type="entry name" value="C2.B.1:_Sucrose_Phosphatase_Li"/>
    <property type="match status" value="1"/>
</dbReference>
<dbReference type="InterPro" id="IPR006379">
    <property type="entry name" value="HAD-SF_hydro_IIB"/>
</dbReference>
<dbReference type="SFLD" id="SFLDS00003">
    <property type="entry name" value="Haloacid_Dehalogenase"/>
    <property type="match status" value="1"/>
</dbReference>